<sequence length="97" mass="10538">MWLWGRPLLAISGWGNTGQRGHNQRQRNYDEEAGVPGEAEVHIGVAGLGGPDLWFVGLESLRCGGSLVWLCPRDATQGSRIWTQQSKSILEAALVAP</sequence>
<comment type="caution">
    <text evidence="1">The sequence shown here is derived from an EMBL/GenBank/DDBJ whole genome shotgun (WGS) entry which is preliminary data.</text>
</comment>
<keyword evidence="2" id="KW-1185">Reference proteome</keyword>
<evidence type="ECO:0008006" key="3">
    <source>
        <dbReference type="Google" id="ProtNLM"/>
    </source>
</evidence>
<proteinExistence type="predicted"/>
<evidence type="ECO:0000313" key="2">
    <source>
        <dbReference type="Proteomes" id="UP001140949"/>
    </source>
</evidence>
<dbReference type="AlphaFoldDB" id="A0AAX6I9F1"/>
<accession>A0AAX6I9F1</accession>
<organism evidence="1 2">
    <name type="scientific">Iris pallida</name>
    <name type="common">Sweet iris</name>
    <dbReference type="NCBI Taxonomy" id="29817"/>
    <lineage>
        <taxon>Eukaryota</taxon>
        <taxon>Viridiplantae</taxon>
        <taxon>Streptophyta</taxon>
        <taxon>Embryophyta</taxon>
        <taxon>Tracheophyta</taxon>
        <taxon>Spermatophyta</taxon>
        <taxon>Magnoliopsida</taxon>
        <taxon>Liliopsida</taxon>
        <taxon>Asparagales</taxon>
        <taxon>Iridaceae</taxon>
        <taxon>Iridoideae</taxon>
        <taxon>Irideae</taxon>
        <taxon>Iris</taxon>
    </lineage>
</organism>
<evidence type="ECO:0000313" key="1">
    <source>
        <dbReference type="EMBL" id="KAJ6849950.1"/>
    </source>
</evidence>
<gene>
    <name evidence="1" type="ORF">M6B38_269000</name>
</gene>
<reference evidence="1" key="2">
    <citation type="submission" date="2023-04" db="EMBL/GenBank/DDBJ databases">
        <authorList>
            <person name="Bruccoleri R.E."/>
            <person name="Oakeley E.J."/>
            <person name="Faust A.-M."/>
            <person name="Dessus-Babus S."/>
            <person name="Altorfer M."/>
            <person name="Burckhardt D."/>
            <person name="Oertli M."/>
            <person name="Naumann U."/>
            <person name="Petersen F."/>
            <person name="Wong J."/>
        </authorList>
    </citation>
    <scope>NUCLEOTIDE SEQUENCE</scope>
    <source>
        <strain evidence="1">GSM-AAB239-AS_SAM_17_03QT</strain>
        <tissue evidence="1">Leaf</tissue>
    </source>
</reference>
<name>A0AAX6I9F1_IRIPA</name>
<reference evidence="1" key="1">
    <citation type="journal article" date="2023" name="GigaByte">
        <title>Genome assembly of the bearded iris, Iris pallida Lam.</title>
        <authorList>
            <person name="Bruccoleri R.E."/>
            <person name="Oakeley E.J."/>
            <person name="Faust A.M.E."/>
            <person name="Altorfer M."/>
            <person name="Dessus-Babus S."/>
            <person name="Burckhardt D."/>
            <person name="Oertli M."/>
            <person name="Naumann U."/>
            <person name="Petersen F."/>
            <person name="Wong J."/>
        </authorList>
    </citation>
    <scope>NUCLEOTIDE SEQUENCE</scope>
    <source>
        <strain evidence="1">GSM-AAB239-AS_SAM_17_03QT</strain>
    </source>
</reference>
<protein>
    <recommendedName>
        <fullName evidence="3">Secreted protein</fullName>
    </recommendedName>
</protein>
<dbReference type="Proteomes" id="UP001140949">
    <property type="component" value="Unassembled WGS sequence"/>
</dbReference>
<dbReference type="EMBL" id="JANAVB010003398">
    <property type="protein sequence ID" value="KAJ6849950.1"/>
    <property type="molecule type" value="Genomic_DNA"/>
</dbReference>